<dbReference type="EMBL" id="GAIX01013312">
    <property type="protein sequence ID" value="JAA79248.1"/>
    <property type="molecule type" value="Transcribed_RNA"/>
</dbReference>
<proteinExistence type="predicted"/>
<evidence type="ECO:0000256" key="1">
    <source>
        <dbReference type="PROSITE-ProRule" id="PRU00042"/>
    </source>
</evidence>
<feature type="domain" description="C2H2-type" evidence="2">
    <location>
        <begin position="63"/>
        <end position="83"/>
    </location>
</feature>
<dbReference type="SMART" id="SM00355">
    <property type="entry name" value="ZnF_C2H2"/>
    <property type="match status" value="2"/>
</dbReference>
<reference evidence="3" key="2">
    <citation type="submission" date="2013-05" db="EMBL/GenBank/DDBJ databases">
        <authorList>
            <person name="Carter J.-M."/>
            <person name="Baker S.C."/>
            <person name="Pink R."/>
            <person name="Carter D.R.F."/>
            <person name="Collins A."/>
            <person name="Tomlin J."/>
            <person name="Gibbs M."/>
            <person name="Breuker C.J."/>
        </authorList>
    </citation>
    <scope>NUCLEOTIDE SEQUENCE</scope>
    <source>
        <tissue evidence="3">Ovary</tissue>
    </source>
</reference>
<sequence length="83" mass="9553">MIHNDTCSHIDLLHTMTPKENVNTNICGSNSDQFQCSKCLLTFKNINSLSAHMRKHTEKGRVISCKECNKVFKKLSHLKRHEV</sequence>
<dbReference type="Pfam" id="PF13894">
    <property type="entry name" value="zf-C2H2_4"/>
    <property type="match status" value="1"/>
</dbReference>
<evidence type="ECO:0000313" key="3">
    <source>
        <dbReference type="EMBL" id="JAA79248.1"/>
    </source>
</evidence>
<protein>
    <submittedName>
        <fullName evidence="3">Zinc finger protein 569</fullName>
    </submittedName>
</protein>
<dbReference type="SUPFAM" id="SSF57667">
    <property type="entry name" value="beta-beta-alpha zinc fingers"/>
    <property type="match status" value="1"/>
</dbReference>
<dbReference type="Gene3D" id="3.30.160.60">
    <property type="entry name" value="Classic Zinc Finger"/>
    <property type="match status" value="2"/>
</dbReference>
<dbReference type="InterPro" id="IPR036236">
    <property type="entry name" value="Znf_C2H2_sf"/>
</dbReference>
<dbReference type="Pfam" id="PF00096">
    <property type="entry name" value="zf-C2H2"/>
    <property type="match status" value="1"/>
</dbReference>
<organism evidence="3">
    <name type="scientific">Pararge aegeria</name>
    <name type="common">speckled wood butterfly</name>
    <dbReference type="NCBI Taxonomy" id="116150"/>
    <lineage>
        <taxon>Eukaryota</taxon>
        <taxon>Metazoa</taxon>
        <taxon>Ecdysozoa</taxon>
        <taxon>Arthropoda</taxon>
        <taxon>Hexapoda</taxon>
        <taxon>Insecta</taxon>
        <taxon>Pterygota</taxon>
        <taxon>Neoptera</taxon>
        <taxon>Endopterygota</taxon>
        <taxon>Lepidoptera</taxon>
        <taxon>Glossata</taxon>
        <taxon>Ditrysia</taxon>
        <taxon>Papilionoidea</taxon>
        <taxon>Nymphalidae</taxon>
        <taxon>Satyrinae</taxon>
        <taxon>Satyrini</taxon>
        <taxon>Parargina</taxon>
        <taxon>Pararge</taxon>
    </lineage>
</organism>
<feature type="non-terminal residue" evidence="3">
    <location>
        <position position="83"/>
    </location>
</feature>
<keyword evidence="1" id="KW-0479">Metal-binding</keyword>
<name>S4NUI8_9NEOP</name>
<dbReference type="InterPro" id="IPR013087">
    <property type="entry name" value="Znf_C2H2_type"/>
</dbReference>
<keyword evidence="1" id="KW-0862">Zinc</keyword>
<dbReference type="GO" id="GO:0008270">
    <property type="term" value="F:zinc ion binding"/>
    <property type="evidence" value="ECO:0007669"/>
    <property type="project" value="UniProtKB-KW"/>
</dbReference>
<dbReference type="PROSITE" id="PS50157">
    <property type="entry name" value="ZINC_FINGER_C2H2_2"/>
    <property type="match status" value="2"/>
</dbReference>
<reference evidence="3" key="1">
    <citation type="journal article" date="2013" name="BMC Genomics">
        <title>Unscrambling butterfly oogenesis.</title>
        <authorList>
            <person name="Carter J.M."/>
            <person name="Baker S.C."/>
            <person name="Pink R."/>
            <person name="Carter D.R."/>
            <person name="Collins A."/>
            <person name="Tomlin J."/>
            <person name="Gibbs M."/>
            <person name="Breuker C.J."/>
        </authorList>
    </citation>
    <scope>NUCLEOTIDE SEQUENCE</scope>
    <source>
        <tissue evidence="3">Ovary</tissue>
    </source>
</reference>
<keyword evidence="1" id="KW-0863">Zinc-finger</keyword>
<feature type="domain" description="C2H2-type" evidence="2">
    <location>
        <begin position="34"/>
        <end position="61"/>
    </location>
</feature>
<dbReference type="PROSITE" id="PS00028">
    <property type="entry name" value="ZINC_FINGER_C2H2_1"/>
    <property type="match status" value="1"/>
</dbReference>
<accession>S4NUI8</accession>
<evidence type="ECO:0000259" key="2">
    <source>
        <dbReference type="PROSITE" id="PS50157"/>
    </source>
</evidence>
<dbReference type="AlphaFoldDB" id="S4NUI8"/>